<evidence type="ECO:0000256" key="10">
    <source>
        <dbReference type="PROSITE-ProRule" id="PRU00282"/>
    </source>
</evidence>
<evidence type="ECO:0000256" key="4">
    <source>
        <dbReference type="ARBA" id="ARBA00022692"/>
    </source>
</evidence>
<keyword evidence="7" id="KW-1133">Transmembrane helix</keyword>
<dbReference type="GO" id="GO:0006843">
    <property type="term" value="P:mitochondrial citrate transmembrane transport"/>
    <property type="evidence" value="ECO:0007669"/>
    <property type="project" value="TreeGrafter"/>
</dbReference>
<evidence type="ECO:0000256" key="1">
    <source>
        <dbReference type="ARBA" id="ARBA00004448"/>
    </source>
</evidence>
<evidence type="ECO:0000256" key="6">
    <source>
        <dbReference type="ARBA" id="ARBA00022792"/>
    </source>
</evidence>
<comment type="subcellular location">
    <subcellularLocation>
        <location evidence="1">Mitochondrion inner membrane</location>
        <topology evidence="1">Multi-pass membrane protein</topology>
    </subcellularLocation>
</comment>
<dbReference type="AlphaFoldDB" id="A0A5C3EBK8"/>
<dbReference type="Proteomes" id="UP000324022">
    <property type="component" value="Unassembled WGS sequence"/>
</dbReference>
<keyword evidence="5" id="KW-0677">Repeat</keyword>
<dbReference type="EMBL" id="OOIN01000020">
    <property type="protein sequence ID" value="SPO28002.1"/>
    <property type="molecule type" value="Genomic_DNA"/>
</dbReference>
<evidence type="ECO:0000256" key="8">
    <source>
        <dbReference type="ARBA" id="ARBA00023128"/>
    </source>
</evidence>
<keyword evidence="4 10" id="KW-0812">Transmembrane</keyword>
<dbReference type="SUPFAM" id="SSF103506">
    <property type="entry name" value="Mitochondrial carrier"/>
    <property type="match status" value="1"/>
</dbReference>
<dbReference type="PANTHER" id="PTHR45788:SF4">
    <property type="entry name" value="TRICARBOXYLATE TRANSPORT PROTEIN, MITOCHONDRIAL"/>
    <property type="match status" value="1"/>
</dbReference>
<dbReference type="Gene3D" id="1.50.40.10">
    <property type="entry name" value="Mitochondrial carrier domain"/>
    <property type="match status" value="2"/>
</dbReference>
<name>A0A5C3EBK8_9BASI</name>
<protein>
    <submittedName>
        <fullName evidence="12">Probable CTP1 - Mitochondrial citrate transporter - member of the mitochondrial carrier (MCF) family</fullName>
    </submittedName>
</protein>
<feature type="repeat" description="Solcar" evidence="10">
    <location>
        <begin position="166"/>
        <end position="254"/>
    </location>
</feature>
<sequence>MSATEKRAAPSPMHSLLAGTIAGAVEGFLTYPTEFVKTQAQLASNAASSSNAAAAAANSSAPKLKGTAGSARFISYGALPAHKLNITPTSTASSVAVPRAGASAMQIVRDTWRLHGVRGFFQGAGAMVTGNSAKAGVRFLTYDTIQNLLRPKSTASNGGKEKLGMGRSILAGFLAGSAEAMLAVTPSEAVKTRMIQDSLQPAHLRKFKGPIDAVQKIVAAEGLAGLYRGLGATVLRQGANSSVRLTSYSVLKSVQTQAGYGKSTAATFASGAGAGLITVYLTMPFDVVKTRLQQSPSASSAVAAAKRPTILSCGVDIVKKEGVKSLWKGTTPRLTRLIFSGGIAFTAYETVIGWLNPPL</sequence>
<evidence type="ECO:0000256" key="7">
    <source>
        <dbReference type="ARBA" id="ARBA00022989"/>
    </source>
</evidence>
<feature type="repeat" description="Solcar" evidence="10">
    <location>
        <begin position="10"/>
        <end position="148"/>
    </location>
</feature>
<dbReference type="PANTHER" id="PTHR45788">
    <property type="entry name" value="SUCCINATE/FUMARATE MITOCHONDRIAL TRANSPORTER-RELATED"/>
    <property type="match status" value="1"/>
</dbReference>
<accession>A0A5C3EBK8</accession>
<gene>
    <name evidence="12" type="ORF">UTRI_05145</name>
</gene>
<dbReference type="PROSITE" id="PS50920">
    <property type="entry name" value="SOLCAR"/>
    <property type="match status" value="3"/>
</dbReference>
<keyword evidence="6" id="KW-0999">Mitochondrion inner membrane</keyword>
<evidence type="ECO:0000256" key="5">
    <source>
        <dbReference type="ARBA" id="ARBA00022737"/>
    </source>
</evidence>
<dbReference type="GO" id="GO:0071913">
    <property type="term" value="F:citrate secondary active transmembrane transporter activity"/>
    <property type="evidence" value="ECO:0007669"/>
    <property type="project" value="TreeGrafter"/>
</dbReference>
<keyword evidence="9 10" id="KW-0472">Membrane</keyword>
<dbReference type="OrthoDB" id="44467at2759"/>
<organism evidence="12 13">
    <name type="scientific">Ustilago trichophora</name>
    <dbReference type="NCBI Taxonomy" id="86804"/>
    <lineage>
        <taxon>Eukaryota</taxon>
        <taxon>Fungi</taxon>
        <taxon>Dikarya</taxon>
        <taxon>Basidiomycota</taxon>
        <taxon>Ustilaginomycotina</taxon>
        <taxon>Ustilaginomycetes</taxon>
        <taxon>Ustilaginales</taxon>
        <taxon>Ustilaginaceae</taxon>
        <taxon>Ustilago</taxon>
    </lineage>
</organism>
<dbReference type="InterPro" id="IPR018108">
    <property type="entry name" value="MCP_transmembrane"/>
</dbReference>
<dbReference type="GO" id="GO:0005743">
    <property type="term" value="C:mitochondrial inner membrane"/>
    <property type="evidence" value="ECO:0007669"/>
    <property type="project" value="UniProtKB-SubCell"/>
</dbReference>
<feature type="repeat" description="Solcar" evidence="10">
    <location>
        <begin position="262"/>
        <end position="354"/>
    </location>
</feature>
<reference evidence="12 13" key="1">
    <citation type="submission" date="2018-03" db="EMBL/GenBank/DDBJ databases">
        <authorList>
            <person name="Guldener U."/>
        </authorList>
    </citation>
    <scope>NUCLEOTIDE SEQUENCE [LARGE SCALE GENOMIC DNA]</scope>
    <source>
        <strain evidence="12 13">NBRC100155</strain>
    </source>
</reference>
<dbReference type="InterPro" id="IPR023395">
    <property type="entry name" value="MCP_dom_sf"/>
</dbReference>
<dbReference type="FunFam" id="1.50.40.10:FF:000064">
    <property type="entry name" value="Mitochondrial tricarboxylate transporter (Ctp)"/>
    <property type="match status" value="1"/>
</dbReference>
<keyword evidence="3 11" id="KW-0813">Transport</keyword>
<dbReference type="Pfam" id="PF00153">
    <property type="entry name" value="Mito_carr"/>
    <property type="match status" value="4"/>
</dbReference>
<evidence type="ECO:0000256" key="9">
    <source>
        <dbReference type="ARBA" id="ARBA00023136"/>
    </source>
</evidence>
<evidence type="ECO:0000256" key="2">
    <source>
        <dbReference type="ARBA" id="ARBA00006375"/>
    </source>
</evidence>
<proteinExistence type="inferred from homology"/>
<keyword evidence="13" id="KW-1185">Reference proteome</keyword>
<keyword evidence="8" id="KW-0496">Mitochondrion</keyword>
<comment type="similarity">
    <text evidence="2 11">Belongs to the mitochondrial carrier (TC 2.A.29) family.</text>
</comment>
<evidence type="ECO:0000313" key="13">
    <source>
        <dbReference type="Proteomes" id="UP000324022"/>
    </source>
</evidence>
<evidence type="ECO:0000256" key="11">
    <source>
        <dbReference type="RuleBase" id="RU000488"/>
    </source>
</evidence>
<evidence type="ECO:0000256" key="3">
    <source>
        <dbReference type="ARBA" id="ARBA00022448"/>
    </source>
</evidence>
<evidence type="ECO:0000313" key="12">
    <source>
        <dbReference type="EMBL" id="SPO28002.1"/>
    </source>
</evidence>
<dbReference type="InterPro" id="IPR049563">
    <property type="entry name" value="TXTP-like"/>
</dbReference>